<dbReference type="Proteomes" id="UP001497535">
    <property type="component" value="Unassembled WGS sequence"/>
</dbReference>
<comment type="caution">
    <text evidence="1">The sequence shown here is derived from an EMBL/GenBank/DDBJ whole genome shotgun (WGS) entry which is preliminary data.</text>
</comment>
<sequence>MFQFAALRVLAERENAYLLLPSDCKLRRAFNLDKQVLFIEAKQLQKLIVENTETSTNFEDCCKYIPSFNDKINWKNKYKNISIINGYFQSYRYFHPTHAQLILKNFNFLPGIVERANLILNDILVGNRRKIK</sequence>
<protein>
    <submittedName>
        <fullName evidence="1">Uncharacterized protein</fullName>
    </submittedName>
</protein>
<dbReference type="EMBL" id="CAVMJV010000067">
    <property type="protein sequence ID" value="CAK5087830.1"/>
    <property type="molecule type" value="Genomic_DNA"/>
</dbReference>
<proteinExistence type="predicted"/>
<name>A0ACB1A8Z0_MELEN</name>
<evidence type="ECO:0000313" key="2">
    <source>
        <dbReference type="Proteomes" id="UP001497535"/>
    </source>
</evidence>
<keyword evidence="2" id="KW-1185">Reference proteome</keyword>
<accession>A0ACB1A8Z0</accession>
<reference evidence="1" key="1">
    <citation type="submission" date="2023-11" db="EMBL/GenBank/DDBJ databases">
        <authorList>
            <person name="Poullet M."/>
        </authorList>
    </citation>
    <scope>NUCLEOTIDE SEQUENCE</scope>
    <source>
        <strain evidence="1">E1834</strain>
    </source>
</reference>
<organism evidence="1 2">
    <name type="scientific">Meloidogyne enterolobii</name>
    <name type="common">Root-knot nematode worm</name>
    <name type="synonym">Meloidogyne mayaguensis</name>
    <dbReference type="NCBI Taxonomy" id="390850"/>
    <lineage>
        <taxon>Eukaryota</taxon>
        <taxon>Metazoa</taxon>
        <taxon>Ecdysozoa</taxon>
        <taxon>Nematoda</taxon>
        <taxon>Chromadorea</taxon>
        <taxon>Rhabditida</taxon>
        <taxon>Tylenchina</taxon>
        <taxon>Tylenchomorpha</taxon>
        <taxon>Tylenchoidea</taxon>
        <taxon>Meloidogynidae</taxon>
        <taxon>Meloidogyninae</taxon>
        <taxon>Meloidogyne</taxon>
    </lineage>
</organism>
<gene>
    <name evidence="1" type="ORF">MENTE1834_LOCUS35451</name>
</gene>
<evidence type="ECO:0000313" key="1">
    <source>
        <dbReference type="EMBL" id="CAK5087830.1"/>
    </source>
</evidence>